<evidence type="ECO:0000313" key="4">
    <source>
        <dbReference type="Proteomes" id="UP000642094"/>
    </source>
</evidence>
<keyword evidence="1" id="KW-1133">Transmembrane helix</keyword>
<organism evidence="3 4">
    <name type="scientific">Pseudanabaena mucicola FACHB-723</name>
    <dbReference type="NCBI Taxonomy" id="2692860"/>
    <lineage>
        <taxon>Bacteria</taxon>
        <taxon>Bacillati</taxon>
        <taxon>Cyanobacteriota</taxon>
        <taxon>Cyanophyceae</taxon>
        <taxon>Pseudanabaenales</taxon>
        <taxon>Pseudanabaenaceae</taxon>
        <taxon>Pseudanabaena</taxon>
    </lineage>
</organism>
<dbReference type="RefSeq" id="WP_190403298.1">
    <property type="nucleotide sequence ID" value="NZ_JACJQB010000016.1"/>
</dbReference>
<dbReference type="Pfam" id="PF20016">
    <property type="entry name" value="ThsA_Macro"/>
    <property type="match status" value="1"/>
</dbReference>
<dbReference type="InterPro" id="IPR045535">
    <property type="entry name" value="ThsA_Macro"/>
</dbReference>
<proteinExistence type="predicted"/>
<protein>
    <recommendedName>
        <fullName evidence="2">Thoeris protein ThsA Macro domain-containing protein</fullName>
    </recommendedName>
</protein>
<evidence type="ECO:0000313" key="3">
    <source>
        <dbReference type="EMBL" id="MBD2188447.1"/>
    </source>
</evidence>
<gene>
    <name evidence="3" type="ORF">H6F41_09845</name>
</gene>
<feature type="transmembrane region" description="Helical" evidence="1">
    <location>
        <begin position="41"/>
        <end position="60"/>
    </location>
</feature>
<evidence type="ECO:0000256" key="1">
    <source>
        <dbReference type="SAM" id="Phobius"/>
    </source>
</evidence>
<sequence length="278" mass="32266">MIKVNLFDKRIIKQFLEFTSGISVGLSLLLIFVEIPKEVKLTLGSIFAAILLVTYAFLWFNSNNLEEVNLDVEGSIVTVKKGDIFKQSGFKVIAFNEYFDTQVDDKIISQQSLNGIFITDYLKVPVAELDKYIENYSFDDDETLEENTARRFGKKKRYSIGTICVYNEYILTAFSKFDEQNRAWLTMPDYLSFLIRFWDKVNRVYAQKSVSVPIFGSGITRIKEHKNISDEDLLKIMLWTFRISEMRFKYPAKLHIIIHASKIDRINLLDIKSAKNGL</sequence>
<keyword evidence="4" id="KW-1185">Reference proteome</keyword>
<name>A0ABR7ZX80_9CYAN</name>
<accession>A0ABR7ZX80</accession>
<reference evidence="3 4" key="1">
    <citation type="journal article" date="2020" name="ISME J.">
        <title>Comparative genomics reveals insights into cyanobacterial evolution and habitat adaptation.</title>
        <authorList>
            <person name="Chen M.Y."/>
            <person name="Teng W.K."/>
            <person name="Zhao L."/>
            <person name="Hu C.X."/>
            <person name="Zhou Y.K."/>
            <person name="Han B.P."/>
            <person name="Song L.R."/>
            <person name="Shu W.S."/>
        </authorList>
    </citation>
    <scope>NUCLEOTIDE SEQUENCE [LARGE SCALE GENOMIC DNA]</scope>
    <source>
        <strain evidence="3 4">FACHB-723</strain>
    </source>
</reference>
<feature type="transmembrane region" description="Helical" evidence="1">
    <location>
        <begin position="15"/>
        <end position="35"/>
    </location>
</feature>
<keyword evidence="1" id="KW-0812">Transmembrane</keyword>
<keyword evidence="1" id="KW-0472">Membrane</keyword>
<dbReference type="EMBL" id="JACJQB010000016">
    <property type="protein sequence ID" value="MBD2188447.1"/>
    <property type="molecule type" value="Genomic_DNA"/>
</dbReference>
<evidence type="ECO:0000259" key="2">
    <source>
        <dbReference type="Pfam" id="PF20016"/>
    </source>
</evidence>
<dbReference type="Proteomes" id="UP000642094">
    <property type="component" value="Unassembled WGS sequence"/>
</dbReference>
<comment type="caution">
    <text evidence="3">The sequence shown here is derived from an EMBL/GenBank/DDBJ whole genome shotgun (WGS) entry which is preliminary data.</text>
</comment>
<feature type="domain" description="Thoeris protein ThsA Macro" evidence="2">
    <location>
        <begin position="77"/>
        <end position="259"/>
    </location>
</feature>